<evidence type="ECO:0000313" key="3">
    <source>
        <dbReference type="EMBL" id="SDM54834.1"/>
    </source>
</evidence>
<dbReference type="EMBL" id="FNHS01000002">
    <property type="protein sequence ID" value="SDM54834.1"/>
    <property type="molecule type" value="Genomic_DNA"/>
</dbReference>
<feature type="region of interest" description="Disordered" evidence="1">
    <location>
        <begin position="274"/>
        <end position="297"/>
    </location>
</feature>
<evidence type="ECO:0000259" key="2">
    <source>
        <dbReference type="Pfam" id="PF09557"/>
    </source>
</evidence>
<evidence type="ECO:0000256" key="1">
    <source>
        <dbReference type="SAM" id="MobiDB-lite"/>
    </source>
</evidence>
<dbReference type="PANTHER" id="PTHR38463">
    <property type="entry name" value="STRESS RESPONSE PROTEIN YSNF"/>
    <property type="match status" value="1"/>
</dbReference>
<feature type="domain" description="DUF2382" evidence="2">
    <location>
        <begin position="162"/>
        <end position="272"/>
    </location>
</feature>
<dbReference type="InterPro" id="IPR019060">
    <property type="entry name" value="DUF2382"/>
</dbReference>
<gene>
    <name evidence="3" type="ORF">SAMN05216360_102404</name>
</gene>
<dbReference type="AlphaFoldDB" id="A0A1G9U5C1"/>
<dbReference type="STRING" id="582672.SAMN05216360_102404"/>
<name>A0A1G9U5C1_9HYPH</name>
<sequence length="297" mass="31995">MTQSITAMYDTYTDATAAKAKLVAIGIPEVGVRILSGNETGTTTGAATTQEGGMWGSLKEFFMPEEDRHLHAEGLNRGGTMLTATVEDGYAERTYDILEEHGSVDMDEREASWRKEGWTGQAAGAPVAAVAPASTTATTGLRAAGSTETAAPRGTAQGTDYIPVVEERLNVGKRMVDSGRVRVRSYAVEKDVSENVTLHDETVHVDRRVVDRAVTPDDMALFEDKVIEATEMREQAVVSKEARVVGEVGIRRDATQRVETVTDKVRHTEVEVADERGNVERTGTAGTTTGTAPRKPV</sequence>
<feature type="compositionally biased region" description="Low complexity" evidence="1">
    <location>
        <begin position="282"/>
        <end position="297"/>
    </location>
</feature>
<dbReference type="InterPro" id="IPR052967">
    <property type="entry name" value="Stress_Response_Assoc"/>
</dbReference>
<dbReference type="PANTHER" id="PTHR38463:SF1">
    <property type="entry name" value="STRESS RESPONSE PROTEIN YSNF"/>
    <property type="match status" value="1"/>
</dbReference>
<keyword evidence="4" id="KW-1185">Reference proteome</keyword>
<dbReference type="RefSeq" id="WP_091713691.1">
    <property type="nucleotide sequence ID" value="NZ_FNHS01000002.1"/>
</dbReference>
<dbReference type="Pfam" id="PF09557">
    <property type="entry name" value="DUF2382"/>
    <property type="match status" value="1"/>
</dbReference>
<reference evidence="4" key="1">
    <citation type="submission" date="2016-10" db="EMBL/GenBank/DDBJ databases">
        <authorList>
            <person name="Varghese N."/>
            <person name="Submissions S."/>
        </authorList>
    </citation>
    <scope>NUCLEOTIDE SEQUENCE [LARGE SCALE GENOMIC DNA]</scope>
    <source>
        <strain evidence="4">BL47</strain>
    </source>
</reference>
<accession>A0A1G9U5C1</accession>
<protein>
    <submittedName>
        <fullName evidence="3">Stress response protein YsnF</fullName>
    </submittedName>
</protein>
<organism evidence="3 4">
    <name type="scientific">Methylobacterium phyllostachyos</name>
    <dbReference type="NCBI Taxonomy" id="582672"/>
    <lineage>
        <taxon>Bacteria</taxon>
        <taxon>Pseudomonadati</taxon>
        <taxon>Pseudomonadota</taxon>
        <taxon>Alphaproteobacteria</taxon>
        <taxon>Hyphomicrobiales</taxon>
        <taxon>Methylobacteriaceae</taxon>
        <taxon>Methylobacterium</taxon>
    </lineage>
</organism>
<dbReference type="OrthoDB" id="7204249at2"/>
<dbReference type="Proteomes" id="UP000198704">
    <property type="component" value="Unassembled WGS sequence"/>
</dbReference>
<evidence type="ECO:0000313" key="4">
    <source>
        <dbReference type="Proteomes" id="UP000198704"/>
    </source>
</evidence>
<proteinExistence type="predicted"/>